<evidence type="ECO:0000313" key="3">
    <source>
        <dbReference type="Proteomes" id="UP000245638"/>
    </source>
</evidence>
<feature type="transmembrane region" description="Helical" evidence="1">
    <location>
        <begin position="45"/>
        <end position="69"/>
    </location>
</feature>
<feature type="transmembrane region" description="Helical" evidence="1">
    <location>
        <begin position="75"/>
        <end position="94"/>
    </location>
</feature>
<sequence>MFIVPFIFLIYGILSPIYFAILKGKLSNEKAFLFTWTLSPFLISYVYNCIFIFYYILVISNFIFLYVALNDKLRKYLWNGVLFLVLAFLIEFIYKIF</sequence>
<proteinExistence type="predicted"/>
<keyword evidence="1" id="KW-1133">Transmembrane helix</keyword>
<keyword evidence="1" id="KW-0472">Membrane</keyword>
<reference evidence="2 3" key="1">
    <citation type="journal article" date="2015" name="Appl. Environ. Microbiol.">
        <title>Nanoarchaeota, Their Sulfolobales Host, and Nanoarchaeota Virus Distribution across Yellowstone National Park Hot Springs.</title>
        <authorList>
            <person name="Munson-McGee J.H."/>
            <person name="Field E.K."/>
            <person name="Bateson M."/>
            <person name="Rooney C."/>
            <person name="Stepanauskas R."/>
            <person name="Young M.J."/>
        </authorList>
    </citation>
    <scope>NUCLEOTIDE SEQUENCE [LARGE SCALE GENOMIC DNA]</scope>
    <source>
        <strain evidence="2">SCGC AC-742_N10</strain>
    </source>
</reference>
<name>A0A2T9X743_9CREN</name>
<keyword evidence="1" id="KW-0812">Transmembrane</keyword>
<feature type="transmembrane region" description="Helical" evidence="1">
    <location>
        <begin position="6"/>
        <end position="24"/>
    </location>
</feature>
<accession>A0A2T9X743</accession>
<evidence type="ECO:0000256" key="1">
    <source>
        <dbReference type="SAM" id="Phobius"/>
    </source>
</evidence>
<dbReference type="AlphaFoldDB" id="A0A2T9X743"/>
<gene>
    <name evidence="2" type="ORF">DDW13_04155</name>
</gene>
<evidence type="ECO:0000313" key="2">
    <source>
        <dbReference type="EMBL" id="PVU75918.1"/>
    </source>
</evidence>
<dbReference type="EMBL" id="QEFD01000128">
    <property type="protein sequence ID" value="PVU75918.1"/>
    <property type="molecule type" value="Genomic_DNA"/>
</dbReference>
<comment type="caution">
    <text evidence="2">The sequence shown here is derived from an EMBL/GenBank/DDBJ whole genome shotgun (WGS) entry which is preliminary data.</text>
</comment>
<organism evidence="2 3">
    <name type="scientific">Acidianus hospitalis</name>
    <dbReference type="NCBI Taxonomy" id="563177"/>
    <lineage>
        <taxon>Archaea</taxon>
        <taxon>Thermoproteota</taxon>
        <taxon>Thermoprotei</taxon>
        <taxon>Sulfolobales</taxon>
        <taxon>Sulfolobaceae</taxon>
        <taxon>Acidianus</taxon>
    </lineage>
</organism>
<dbReference type="Proteomes" id="UP000245638">
    <property type="component" value="Unassembled WGS sequence"/>
</dbReference>
<protein>
    <submittedName>
        <fullName evidence="2">Uncharacterized protein</fullName>
    </submittedName>
</protein>